<dbReference type="InterPro" id="IPR039426">
    <property type="entry name" value="TonB-dep_rcpt-like"/>
</dbReference>
<reference evidence="13 14" key="1">
    <citation type="submission" date="2018-06" db="EMBL/GenBank/DDBJ databases">
        <title>Genomic Encyclopedia of Type Strains, Phase IV (KMG-IV): sequencing the most valuable type-strain genomes for metagenomic binning, comparative biology and taxonomic classification.</title>
        <authorList>
            <person name="Goeker M."/>
        </authorList>
    </citation>
    <scope>NUCLEOTIDE SEQUENCE [LARGE SCALE GENOMIC DNA]</scope>
    <source>
        <strain evidence="13 14">DSM 24032</strain>
    </source>
</reference>
<proteinExistence type="inferred from homology"/>
<comment type="subcellular location">
    <subcellularLocation>
        <location evidence="1 8">Cell outer membrane</location>
        <topology evidence="1 8">Multi-pass membrane protein</topology>
    </subcellularLocation>
</comment>
<dbReference type="InterPro" id="IPR037066">
    <property type="entry name" value="Plug_dom_sf"/>
</dbReference>
<comment type="caution">
    <text evidence="13">The sequence shown here is derived from an EMBL/GenBank/DDBJ whole genome shotgun (WGS) entry which is preliminary data.</text>
</comment>
<dbReference type="InterPro" id="IPR010104">
    <property type="entry name" value="TonB_rcpt_bac"/>
</dbReference>
<dbReference type="CDD" id="cd01347">
    <property type="entry name" value="ligand_gated_channel"/>
    <property type="match status" value="1"/>
</dbReference>
<evidence type="ECO:0000256" key="3">
    <source>
        <dbReference type="ARBA" id="ARBA00022452"/>
    </source>
</evidence>
<dbReference type="InterPro" id="IPR036942">
    <property type="entry name" value="Beta-barrel_TonB_sf"/>
</dbReference>
<evidence type="ECO:0000256" key="7">
    <source>
        <dbReference type="ARBA" id="ARBA00023237"/>
    </source>
</evidence>
<evidence type="ECO:0000256" key="10">
    <source>
        <dbReference type="SAM" id="SignalP"/>
    </source>
</evidence>
<keyword evidence="2 8" id="KW-0813">Transport</keyword>
<dbReference type="Gene3D" id="2.170.130.10">
    <property type="entry name" value="TonB-dependent receptor, plug domain"/>
    <property type="match status" value="1"/>
</dbReference>
<evidence type="ECO:0000256" key="4">
    <source>
        <dbReference type="ARBA" id="ARBA00022692"/>
    </source>
</evidence>
<feature type="chain" id="PRO_5017376772" evidence="10">
    <location>
        <begin position="31"/>
        <end position="898"/>
    </location>
</feature>
<dbReference type="GO" id="GO:0009279">
    <property type="term" value="C:cell outer membrane"/>
    <property type="evidence" value="ECO:0007669"/>
    <property type="project" value="UniProtKB-SubCell"/>
</dbReference>
<protein>
    <submittedName>
        <fullName evidence="13">TonB-dependent receptor</fullName>
    </submittedName>
</protein>
<dbReference type="PANTHER" id="PTHR40980">
    <property type="entry name" value="PLUG DOMAIN-CONTAINING PROTEIN"/>
    <property type="match status" value="1"/>
</dbReference>
<dbReference type="AlphaFoldDB" id="A0A395JNX2"/>
<dbReference type="Proteomes" id="UP000253083">
    <property type="component" value="Unassembled WGS sequence"/>
</dbReference>
<dbReference type="PANTHER" id="PTHR40980:SF3">
    <property type="entry name" value="TONB-DEPENDENT RECEPTOR-LIKE BETA-BARREL DOMAIN-CONTAINING PROTEIN"/>
    <property type="match status" value="1"/>
</dbReference>
<keyword evidence="4 8" id="KW-0812">Transmembrane</keyword>
<dbReference type="Pfam" id="PF00593">
    <property type="entry name" value="TonB_dep_Rec_b-barrel"/>
    <property type="match status" value="1"/>
</dbReference>
<evidence type="ECO:0000313" key="13">
    <source>
        <dbReference type="EMBL" id="RBP53013.1"/>
    </source>
</evidence>
<evidence type="ECO:0000256" key="5">
    <source>
        <dbReference type="ARBA" id="ARBA00023077"/>
    </source>
</evidence>
<name>A0A395JNX2_9GAMM</name>
<dbReference type="InParanoid" id="A0A395JNX2"/>
<dbReference type="RefSeq" id="WP_113952620.1">
    <property type="nucleotide sequence ID" value="NZ_QNRT01000001.1"/>
</dbReference>
<evidence type="ECO:0000313" key="14">
    <source>
        <dbReference type="Proteomes" id="UP000253083"/>
    </source>
</evidence>
<gene>
    <name evidence="13" type="ORF">DFR28_101398</name>
</gene>
<dbReference type="InterPro" id="IPR012910">
    <property type="entry name" value="Plug_dom"/>
</dbReference>
<dbReference type="SUPFAM" id="SSF56935">
    <property type="entry name" value="Porins"/>
    <property type="match status" value="1"/>
</dbReference>
<keyword evidence="13" id="KW-0675">Receptor</keyword>
<evidence type="ECO:0000256" key="6">
    <source>
        <dbReference type="ARBA" id="ARBA00023136"/>
    </source>
</evidence>
<evidence type="ECO:0000256" key="8">
    <source>
        <dbReference type="PROSITE-ProRule" id="PRU01360"/>
    </source>
</evidence>
<dbReference type="EMBL" id="QNRT01000001">
    <property type="protein sequence ID" value="RBP53013.1"/>
    <property type="molecule type" value="Genomic_DNA"/>
</dbReference>
<comment type="similarity">
    <text evidence="8 9">Belongs to the TonB-dependent receptor family.</text>
</comment>
<keyword evidence="6 8" id="KW-0472">Membrane</keyword>
<feature type="domain" description="TonB-dependent receptor plug" evidence="12">
    <location>
        <begin position="59"/>
        <end position="172"/>
    </location>
</feature>
<keyword evidence="7 8" id="KW-0998">Cell outer membrane</keyword>
<dbReference type="PROSITE" id="PS52016">
    <property type="entry name" value="TONB_DEPENDENT_REC_3"/>
    <property type="match status" value="1"/>
</dbReference>
<evidence type="ECO:0000256" key="2">
    <source>
        <dbReference type="ARBA" id="ARBA00022448"/>
    </source>
</evidence>
<sequence length="898" mass="98336">MRHRLNSISRAIALMASSGLLVASAIPAYAQDVEPQGETLEEVVVTGFRASLQRATALKRDAVNARESIVTEDIGKMPDLNLAEAIQRIPGVAIVRQGGEGRQVSLRGLGAGFTHVTLNGMEVPASTGGLDSSGGTNRGRNFDFNVFSAELFSRIDVNKSPTASIEEGGIAGNIDLYTVRPLDKPGMNASVSAQLGYNDLSEESDPRVTATISNTNEDETFGYLLSVAYTERTTFQDGFGTVRWAQPDQDFAANNVLNGVDLREVWFPRLPRQDSFRHEQDRLGVSGALQFRPSEALTLGVNWVHSEFDSQTDSYNSFGEFRRSGGYGYPAITPNAVTLDGTGIVALAGNFDGVGLRTESRQTIDETSFDQFTVDFEYDLNDSMSLSGMVGTASSDYAGEIFRVNIETPTGTNFSYDFTQNENVAAIDYDIDVTSVANFEILDGEQLRSNNIDRQNDTLRLDFDWQLNDSSSLKIGAIMNDRVVDAVEADRVSNDPRNLADLGKIFTYTDSGSYGSATELNFLVLDFDKAVPAFGQGAYIARRGPGVPTWQIEEETTGLYVDYNLDTELAGRGLRVNLGGRYVSTDVTATGFLDVNTPNVETNDYSEFLPSLNLAYDVTEKLVLRAGLARTMTRPDLTSLAPSKAYSDVNFTVSGGNSQLEPLVSDDINLSAEWYFGEDALLAFSYFKKDIDSFISSPTSFEPLRAEDAAVIASIYPTQPGLLDPSLIWRYSSSSNTEGTELDGFEIAYQQGLTFLPGALSNLGVIANYSHVEAETIVTRDDIPTIAPLPGLSENSYNFTLYYEVDQFGARISLNNRDDYVTRNIGSNGNFSENTTGPTHVDFSAFYNLNDLVTFTFEIINLTDEDERLFTTGNGSQNLIREYNNTGRQYFAGVRANF</sequence>
<dbReference type="Gene3D" id="2.40.170.20">
    <property type="entry name" value="TonB-dependent receptor, beta-barrel domain"/>
    <property type="match status" value="1"/>
</dbReference>
<organism evidence="13 14">
    <name type="scientific">Arenicella xantha</name>
    <dbReference type="NCBI Taxonomy" id="644221"/>
    <lineage>
        <taxon>Bacteria</taxon>
        <taxon>Pseudomonadati</taxon>
        <taxon>Pseudomonadota</taxon>
        <taxon>Gammaproteobacteria</taxon>
        <taxon>Arenicellales</taxon>
        <taxon>Arenicellaceae</taxon>
        <taxon>Arenicella</taxon>
    </lineage>
</organism>
<keyword evidence="14" id="KW-1185">Reference proteome</keyword>
<dbReference type="InterPro" id="IPR000531">
    <property type="entry name" value="Beta-barrel_TonB"/>
</dbReference>
<accession>A0A395JNX2</accession>
<evidence type="ECO:0000259" key="12">
    <source>
        <dbReference type="Pfam" id="PF07715"/>
    </source>
</evidence>
<evidence type="ECO:0000259" key="11">
    <source>
        <dbReference type="Pfam" id="PF00593"/>
    </source>
</evidence>
<keyword evidence="3 8" id="KW-1134">Transmembrane beta strand</keyword>
<dbReference type="Pfam" id="PF07715">
    <property type="entry name" value="Plug"/>
    <property type="match status" value="1"/>
</dbReference>
<evidence type="ECO:0000256" key="1">
    <source>
        <dbReference type="ARBA" id="ARBA00004571"/>
    </source>
</evidence>
<feature type="signal peptide" evidence="10">
    <location>
        <begin position="1"/>
        <end position="30"/>
    </location>
</feature>
<feature type="domain" description="TonB-dependent receptor-like beta-barrel" evidence="11">
    <location>
        <begin position="409"/>
        <end position="862"/>
    </location>
</feature>
<keyword evidence="5 9" id="KW-0798">TonB box</keyword>
<keyword evidence="10" id="KW-0732">Signal</keyword>
<evidence type="ECO:0000256" key="9">
    <source>
        <dbReference type="RuleBase" id="RU003357"/>
    </source>
</evidence>
<dbReference type="OrthoDB" id="8727862at2"/>
<dbReference type="NCBIfam" id="TIGR01782">
    <property type="entry name" value="TonB-Xanth-Caul"/>
    <property type="match status" value="1"/>
</dbReference>